<evidence type="ECO:0000259" key="1">
    <source>
        <dbReference type="Pfam" id="PF01261"/>
    </source>
</evidence>
<organism evidence="2 3">
    <name type="scientific">Reticulibacter mediterranei</name>
    <dbReference type="NCBI Taxonomy" id="2778369"/>
    <lineage>
        <taxon>Bacteria</taxon>
        <taxon>Bacillati</taxon>
        <taxon>Chloroflexota</taxon>
        <taxon>Ktedonobacteria</taxon>
        <taxon>Ktedonobacterales</taxon>
        <taxon>Reticulibacteraceae</taxon>
        <taxon>Reticulibacter</taxon>
    </lineage>
</organism>
<accession>A0A8J3N177</accession>
<comment type="caution">
    <text evidence="2">The sequence shown here is derived from an EMBL/GenBank/DDBJ whole genome shotgun (WGS) entry which is preliminary data.</text>
</comment>
<dbReference type="Pfam" id="PF01261">
    <property type="entry name" value="AP_endonuc_2"/>
    <property type="match status" value="1"/>
</dbReference>
<dbReference type="GO" id="GO:0016853">
    <property type="term" value="F:isomerase activity"/>
    <property type="evidence" value="ECO:0007669"/>
    <property type="project" value="UniProtKB-KW"/>
</dbReference>
<dbReference type="AlphaFoldDB" id="A0A8J3N177"/>
<dbReference type="SUPFAM" id="SSF51658">
    <property type="entry name" value="Xylose isomerase-like"/>
    <property type="match status" value="1"/>
</dbReference>
<reference evidence="2" key="1">
    <citation type="submission" date="2020-10" db="EMBL/GenBank/DDBJ databases">
        <title>Taxonomic study of unclassified bacteria belonging to the class Ktedonobacteria.</title>
        <authorList>
            <person name="Yabe S."/>
            <person name="Wang C.M."/>
            <person name="Zheng Y."/>
            <person name="Sakai Y."/>
            <person name="Cavaletti L."/>
            <person name="Monciardini P."/>
            <person name="Donadio S."/>
        </authorList>
    </citation>
    <scope>NUCLEOTIDE SEQUENCE</scope>
    <source>
        <strain evidence="2">ID150040</strain>
    </source>
</reference>
<dbReference type="PANTHER" id="PTHR12110">
    <property type="entry name" value="HYDROXYPYRUVATE ISOMERASE"/>
    <property type="match status" value="1"/>
</dbReference>
<keyword evidence="3" id="KW-1185">Reference proteome</keyword>
<dbReference type="RefSeq" id="WP_220202868.1">
    <property type="nucleotide sequence ID" value="NZ_BNJK01000001.1"/>
</dbReference>
<keyword evidence="2" id="KW-0413">Isomerase</keyword>
<dbReference type="InterPro" id="IPR036237">
    <property type="entry name" value="Xyl_isomerase-like_sf"/>
</dbReference>
<sequence>MLSPIALQLYTVRNAMSQDAEGVLRRVAEMGYIGAETGLTDQTGEPTVARLCKHLGLQVPSVLTGFPFDDSKRAALDEVVALGCRYVGISWYPPEKLKTVDDVKQLCDLLNAADDIAQQHGLTMIYHNHWAEAEPMADGRTALQLLFEYTRPSVQFEIDVYWAQTGGSDPVAIVKQGDARIPILHIKDGPAVHGKPMVAVGEGSVDIAGVVQAGEGHTQWLIVELDECATDMLEAVEKSYRYLVEKGLGRGNKG</sequence>
<dbReference type="Gene3D" id="3.20.20.150">
    <property type="entry name" value="Divalent-metal-dependent TIM barrel enzymes"/>
    <property type="match status" value="1"/>
</dbReference>
<evidence type="ECO:0000313" key="2">
    <source>
        <dbReference type="EMBL" id="GHO92005.1"/>
    </source>
</evidence>
<dbReference type="EMBL" id="BNJK01000001">
    <property type="protein sequence ID" value="GHO92005.1"/>
    <property type="molecule type" value="Genomic_DNA"/>
</dbReference>
<evidence type="ECO:0000313" key="3">
    <source>
        <dbReference type="Proteomes" id="UP000597444"/>
    </source>
</evidence>
<dbReference type="Proteomes" id="UP000597444">
    <property type="component" value="Unassembled WGS sequence"/>
</dbReference>
<proteinExistence type="predicted"/>
<name>A0A8J3N177_9CHLR</name>
<feature type="domain" description="Xylose isomerase-like TIM barrel" evidence="1">
    <location>
        <begin position="24"/>
        <end position="225"/>
    </location>
</feature>
<gene>
    <name evidence="2" type="ORF">KSF_020530</name>
</gene>
<dbReference type="PANTHER" id="PTHR12110:SF41">
    <property type="entry name" value="INOSOSE DEHYDRATASE"/>
    <property type="match status" value="1"/>
</dbReference>
<protein>
    <submittedName>
        <fullName evidence="2">Xylose isomerase</fullName>
    </submittedName>
</protein>
<dbReference type="InterPro" id="IPR050312">
    <property type="entry name" value="IolE/XylAMocC-like"/>
</dbReference>
<dbReference type="InterPro" id="IPR013022">
    <property type="entry name" value="Xyl_isomerase-like_TIM-brl"/>
</dbReference>